<sequence>MQATKEQGITAAHGSSQHQRSHECVAGLLEGNRPFMQFPDLNIHQVCAPRGRNPVYGHNCLRHNCYESSKATRSNILFLKRARAGRRPRYWTPRNRVTAPPRDLARAVLRFQNDEFDKYYTEVLFL</sequence>
<gene>
    <name evidence="1" type="ORF">EVAR_50164_1</name>
</gene>
<keyword evidence="2" id="KW-1185">Reference proteome</keyword>
<evidence type="ECO:0000313" key="2">
    <source>
        <dbReference type="Proteomes" id="UP000299102"/>
    </source>
</evidence>
<organism evidence="1 2">
    <name type="scientific">Eumeta variegata</name>
    <name type="common">Bagworm moth</name>
    <name type="synonym">Eumeta japonica</name>
    <dbReference type="NCBI Taxonomy" id="151549"/>
    <lineage>
        <taxon>Eukaryota</taxon>
        <taxon>Metazoa</taxon>
        <taxon>Ecdysozoa</taxon>
        <taxon>Arthropoda</taxon>
        <taxon>Hexapoda</taxon>
        <taxon>Insecta</taxon>
        <taxon>Pterygota</taxon>
        <taxon>Neoptera</taxon>
        <taxon>Endopterygota</taxon>
        <taxon>Lepidoptera</taxon>
        <taxon>Glossata</taxon>
        <taxon>Ditrysia</taxon>
        <taxon>Tineoidea</taxon>
        <taxon>Psychidae</taxon>
        <taxon>Oiketicinae</taxon>
        <taxon>Eumeta</taxon>
    </lineage>
</organism>
<name>A0A4C1YZ01_EUMVA</name>
<dbReference type="EMBL" id="BGZK01001433">
    <property type="protein sequence ID" value="GBP79829.1"/>
    <property type="molecule type" value="Genomic_DNA"/>
</dbReference>
<comment type="caution">
    <text evidence="1">The sequence shown here is derived from an EMBL/GenBank/DDBJ whole genome shotgun (WGS) entry which is preliminary data.</text>
</comment>
<reference evidence="1 2" key="1">
    <citation type="journal article" date="2019" name="Commun. Biol.">
        <title>The bagworm genome reveals a unique fibroin gene that provides high tensile strength.</title>
        <authorList>
            <person name="Kono N."/>
            <person name="Nakamura H."/>
            <person name="Ohtoshi R."/>
            <person name="Tomita M."/>
            <person name="Numata K."/>
            <person name="Arakawa K."/>
        </authorList>
    </citation>
    <scope>NUCLEOTIDE SEQUENCE [LARGE SCALE GENOMIC DNA]</scope>
</reference>
<accession>A0A4C1YZ01</accession>
<dbReference type="Proteomes" id="UP000299102">
    <property type="component" value="Unassembled WGS sequence"/>
</dbReference>
<protein>
    <submittedName>
        <fullName evidence="1">Uncharacterized protein</fullName>
    </submittedName>
</protein>
<dbReference type="AlphaFoldDB" id="A0A4C1YZ01"/>
<proteinExistence type="predicted"/>
<evidence type="ECO:0000313" key="1">
    <source>
        <dbReference type="EMBL" id="GBP79829.1"/>
    </source>
</evidence>